<dbReference type="PANTHER" id="PTHR24637">
    <property type="entry name" value="COLLAGEN"/>
    <property type="match status" value="1"/>
</dbReference>
<dbReference type="Pfam" id="PF01391">
    <property type="entry name" value="Collagen"/>
    <property type="match status" value="2"/>
</dbReference>
<comment type="caution">
    <text evidence="4">The sequence shown here is derived from an EMBL/GenBank/DDBJ whole genome shotgun (WGS) entry which is preliminary data.</text>
</comment>
<evidence type="ECO:0000256" key="3">
    <source>
        <dbReference type="SAM" id="Phobius"/>
    </source>
</evidence>
<evidence type="ECO:0000256" key="2">
    <source>
        <dbReference type="SAM" id="MobiDB-lite"/>
    </source>
</evidence>
<reference evidence="5" key="1">
    <citation type="journal article" date="2015" name="Nat. Genet.">
        <title>The genome and transcriptome of the zoonotic hookworm Ancylostoma ceylanicum identify infection-specific gene families.</title>
        <authorList>
            <person name="Schwarz E.M."/>
            <person name="Hu Y."/>
            <person name="Antoshechkin I."/>
            <person name="Miller M.M."/>
            <person name="Sternberg P.W."/>
            <person name="Aroian R.V."/>
        </authorList>
    </citation>
    <scope>NUCLEOTIDE SEQUENCE</scope>
    <source>
        <strain evidence="5">HY135</strain>
    </source>
</reference>
<dbReference type="OrthoDB" id="10037288at2759"/>
<accession>A0A016SKU7</accession>
<keyword evidence="3" id="KW-1133">Transmembrane helix</keyword>
<name>A0A016SKU7_9BILA</name>
<dbReference type="AlphaFoldDB" id="A0A016SKU7"/>
<organism evidence="4 5">
    <name type="scientific">Ancylostoma ceylanicum</name>
    <dbReference type="NCBI Taxonomy" id="53326"/>
    <lineage>
        <taxon>Eukaryota</taxon>
        <taxon>Metazoa</taxon>
        <taxon>Ecdysozoa</taxon>
        <taxon>Nematoda</taxon>
        <taxon>Chromadorea</taxon>
        <taxon>Rhabditida</taxon>
        <taxon>Rhabditina</taxon>
        <taxon>Rhabditomorpha</taxon>
        <taxon>Strongyloidea</taxon>
        <taxon>Ancylostomatidae</taxon>
        <taxon>Ancylostomatinae</taxon>
        <taxon>Ancylostoma</taxon>
    </lineage>
</organism>
<keyword evidence="3" id="KW-0812">Transmembrane</keyword>
<evidence type="ECO:0008006" key="6">
    <source>
        <dbReference type="Google" id="ProtNLM"/>
    </source>
</evidence>
<gene>
    <name evidence="4" type="primary">Acey_s0212.g2261</name>
    <name evidence="4" type="synonym">Acey-col-46</name>
    <name evidence="4" type="ORF">Y032_0212g2261</name>
</gene>
<evidence type="ECO:0000313" key="4">
    <source>
        <dbReference type="EMBL" id="EYB90961.1"/>
    </source>
</evidence>
<protein>
    <recommendedName>
        <fullName evidence="6">Nematode cuticle collagen N-terminal domain-containing protein</fullName>
    </recommendedName>
</protein>
<feature type="region of interest" description="Disordered" evidence="2">
    <location>
        <begin position="102"/>
        <end position="133"/>
    </location>
</feature>
<feature type="transmembrane region" description="Helical" evidence="3">
    <location>
        <begin position="20"/>
        <end position="42"/>
    </location>
</feature>
<feature type="compositionally biased region" description="Low complexity" evidence="2">
    <location>
        <begin position="239"/>
        <end position="251"/>
    </location>
</feature>
<evidence type="ECO:0000256" key="1">
    <source>
        <dbReference type="ARBA" id="ARBA00022737"/>
    </source>
</evidence>
<keyword evidence="1" id="KW-0677">Repeat</keyword>
<dbReference type="EMBL" id="JARK01001548">
    <property type="protein sequence ID" value="EYB90961.1"/>
    <property type="molecule type" value="Genomic_DNA"/>
</dbReference>
<dbReference type="InterPro" id="IPR008160">
    <property type="entry name" value="Collagen"/>
</dbReference>
<feature type="region of interest" description="Disordered" evidence="2">
    <location>
        <begin position="149"/>
        <end position="280"/>
    </location>
</feature>
<evidence type="ECO:0000313" key="5">
    <source>
        <dbReference type="Proteomes" id="UP000024635"/>
    </source>
</evidence>
<keyword evidence="3" id="KW-0472">Membrane</keyword>
<dbReference type="Proteomes" id="UP000024635">
    <property type="component" value="Unassembled WGS sequence"/>
</dbReference>
<dbReference type="PANTHER" id="PTHR24637:SF354">
    <property type="entry name" value="COLLAGEN"/>
    <property type="match status" value="1"/>
</dbReference>
<dbReference type="STRING" id="53326.A0A016SKU7"/>
<proteinExistence type="predicted"/>
<keyword evidence="5" id="KW-1185">Reference proteome</keyword>
<feature type="compositionally biased region" description="Low complexity" evidence="2">
    <location>
        <begin position="115"/>
        <end position="133"/>
    </location>
</feature>
<sequence>MAASGMRQLDSTRESAYKGVIAVSLSATIVSTAFLVTVVPMISDFAETSSDLLKSDAMYCGTTSSELSSLLMRFGTHRLNSTARTRRKRDDLVDEDYEEEEGCKCEYPPGPPGLPGRDGMPGTAGAPGAPGLPARLPCEPPIDYSKACPDPCPTGVQGPAGEPGPPGDKGVVGIPGQPGKRGLDGKLGAKGETGPRGIPGLDGEVGDPGEDAVPQPFIPGPPGEVGDEGPPGPPGPVGMPGIDGPIGPAGPRGRKGKDGFPGGKGEKGPEGAMGEPGEDGEKGVCPTYCATDGGVFFVQPPDWFFND</sequence>